<evidence type="ECO:0000313" key="1">
    <source>
        <dbReference type="EMBL" id="PZR77571.1"/>
    </source>
</evidence>
<protein>
    <submittedName>
        <fullName evidence="1">Rubrerythrin family protein</fullName>
    </submittedName>
</protein>
<dbReference type="AlphaFoldDB" id="A0A2W6AIL6"/>
<dbReference type="InterPro" id="IPR012347">
    <property type="entry name" value="Ferritin-like"/>
</dbReference>
<name>A0A2W6AIL6_9BACT</name>
<organism evidence="1 2">
    <name type="scientific">Candidatus Aeolococcus gillhamiae</name>
    <dbReference type="NCBI Taxonomy" id="3127015"/>
    <lineage>
        <taxon>Bacteria</taxon>
        <taxon>Bacillati</taxon>
        <taxon>Candidatus Dormiibacterota</taxon>
        <taxon>Candidatus Dormibacteria</taxon>
        <taxon>Candidatus Aeolococcales</taxon>
        <taxon>Candidatus Aeolococcaceae</taxon>
        <taxon>Candidatus Aeolococcus</taxon>
    </lineage>
</organism>
<dbReference type="EMBL" id="QHBU01000293">
    <property type="protein sequence ID" value="PZR77571.1"/>
    <property type="molecule type" value="Genomic_DNA"/>
</dbReference>
<reference evidence="1 2" key="1">
    <citation type="journal article" date="2017" name="Nature">
        <title>Atmospheric trace gases support primary production in Antarctic desert surface soil.</title>
        <authorList>
            <person name="Ji M."/>
            <person name="Greening C."/>
            <person name="Vanwonterghem I."/>
            <person name="Carere C.R."/>
            <person name="Bay S.K."/>
            <person name="Steen J.A."/>
            <person name="Montgomery K."/>
            <person name="Lines T."/>
            <person name="Beardall J."/>
            <person name="van Dorst J."/>
            <person name="Snape I."/>
            <person name="Stott M.B."/>
            <person name="Hugenholtz P."/>
            <person name="Ferrari B.C."/>
        </authorList>
    </citation>
    <scope>NUCLEOTIDE SEQUENCE [LARGE SCALE GENOMIC DNA]</scope>
    <source>
        <strain evidence="1">RRmetagenome_bin12</strain>
    </source>
</reference>
<proteinExistence type="predicted"/>
<dbReference type="SUPFAM" id="SSF47240">
    <property type="entry name" value="Ferritin-like"/>
    <property type="match status" value="1"/>
</dbReference>
<gene>
    <name evidence="1" type="ORF">DLM65_15435</name>
</gene>
<dbReference type="Proteomes" id="UP000248724">
    <property type="component" value="Unassembled WGS sequence"/>
</dbReference>
<sequence length="285" mass="29868">MHFDDRHLTVLIDESQDMQADALRGLDDNLADLRDLRADRGHTPAEPEEVEAFLESRRGVLRRLGLTGGGLATRGLVGGGIAAALVGALTKPVFADSSLDVMMLQTASSLEHLAVATYGAALGLPFISGGNAVIKTFAMTTMDQHNQHKMAFQAQTTALGGKAQDSDDPALAPMVATAKAKLMTPLDVVQLATLLEYTARDTYLADVSMFSDKKSQMIMSTVMGVETQHLATLLAVAALLPANDPTLIAIPVDASKLPAAAGSAGFPDAIPNTQHARPAQEGAVS</sequence>
<dbReference type="Pfam" id="PF13668">
    <property type="entry name" value="Ferritin_2"/>
    <property type="match status" value="1"/>
</dbReference>
<comment type="caution">
    <text evidence="1">The sequence shown here is derived from an EMBL/GenBank/DDBJ whole genome shotgun (WGS) entry which is preliminary data.</text>
</comment>
<dbReference type="InterPro" id="IPR009078">
    <property type="entry name" value="Ferritin-like_SF"/>
</dbReference>
<evidence type="ECO:0000313" key="2">
    <source>
        <dbReference type="Proteomes" id="UP000248724"/>
    </source>
</evidence>
<dbReference type="Gene3D" id="1.20.1260.10">
    <property type="match status" value="1"/>
</dbReference>
<accession>A0A2W6AIL6</accession>